<keyword evidence="2" id="KW-1185">Reference proteome</keyword>
<protein>
    <submittedName>
        <fullName evidence="1">Uncharacterized protein</fullName>
    </submittedName>
</protein>
<accession>A0A9P0ZGN0</accession>
<gene>
    <name evidence="1" type="ORF">CEURO_LOCUS14132</name>
</gene>
<dbReference type="AlphaFoldDB" id="A0A9P0ZGN0"/>
<organism evidence="1 2">
    <name type="scientific">Cuscuta europaea</name>
    <name type="common">European dodder</name>
    <dbReference type="NCBI Taxonomy" id="41803"/>
    <lineage>
        <taxon>Eukaryota</taxon>
        <taxon>Viridiplantae</taxon>
        <taxon>Streptophyta</taxon>
        <taxon>Embryophyta</taxon>
        <taxon>Tracheophyta</taxon>
        <taxon>Spermatophyta</taxon>
        <taxon>Magnoliopsida</taxon>
        <taxon>eudicotyledons</taxon>
        <taxon>Gunneridae</taxon>
        <taxon>Pentapetalae</taxon>
        <taxon>asterids</taxon>
        <taxon>lamiids</taxon>
        <taxon>Solanales</taxon>
        <taxon>Convolvulaceae</taxon>
        <taxon>Cuscuteae</taxon>
        <taxon>Cuscuta</taxon>
        <taxon>Cuscuta subgen. Cuscuta</taxon>
    </lineage>
</organism>
<name>A0A9P0ZGN0_CUSEU</name>
<reference evidence="1" key="1">
    <citation type="submission" date="2022-07" db="EMBL/GenBank/DDBJ databases">
        <authorList>
            <person name="Macas J."/>
            <person name="Novak P."/>
            <person name="Neumann P."/>
        </authorList>
    </citation>
    <scope>NUCLEOTIDE SEQUENCE</scope>
</reference>
<proteinExistence type="predicted"/>
<dbReference type="Proteomes" id="UP001152484">
    <property type="component" value="Unassembled WGS sequence"/>
</dbReference>
<dbReference type="EMBL" id="CAMAPE010000035">
    <property type="protein sequence ID" value="CAH9098048.1"/>
    <property type="molecule type" value="Genomic_DNA"/>
</dbReference>
<sequence>MCSIFRFNKFGFVDDLNKVCDACLRGKQTREMFQLNNTR</sequence>
<evidence type="ECO:0000313" key="1">
    <source>
        <dbReference type="EMBL" id="CAH9098048.1"/>
    </source>
</evidence>
<evidence type="ECO:0000313" key="2">
    <source>
        <dbReference type="Proteomes" id="UP001152484"/>
    </source>
</evidence>
<comment type="caution">
    <text evidence="1">The sequence shown here is derived from an EMBL/GenBank/DDBJ whole genome shotgun (WGS) entry which is preliminary data.</text>
</comment>
<feature type="non-terminal residue" evidence="1">
    <location>
        <position position="39"/>
    </location>
</feature>